<gene>
    <name evidence="5" type="ORF">AVDCRST_MAG46-2465</name>
</gene>
<feature type="domain" description="HTH lacI-type" evidence="4">
    <location>
        <begin position="4"/>
        <end position="58"/>
    </location>
</feature>
<dbReference type="CDD" id="cd01392">
    <property type="entry name" value="HTH_LacI"/>
    <property type="match status" value="1"/>
</dbReference>
<dbReference type="PANTHER" id="PTHR30146:SF153">
    <property type="entry name" value="LACTOSE OPERON REPRESSOR"/>
    <property type="match status" value="1"/>
</dbReference>
<evidence type="ECO:0000256" key="2">
    <source>
        <dbReference type="ARBA" id="ARBA00023125"/>
    </source>
</evidence>
<dbReference type="CDD" id="cd06267">
    <property type="entry name" value="PBP1_LacI_sugar_binding-like"/>
    <property type="match status" value="1"/>
</dbReference>
<dbReference type="InterPro" id="IPR046335">
    <property type="entry name" value="LacI/GalR-like_sensor"/>
</dbReference>
<evidence type="ECO:0000259" key="4">
    <source>
        <dbReference type="PROSITE" id="PS50932"/>
    </source>
</evidence>
<dbReference type="SUPFAM" id="SSF47413">
    <property type="entry name" value="lambda repressor-like DNA-binding domains"/>
    <property type="match status" value="1"/>
</dbReference>
<dbReference type="PROSITE" id="PS00356">
    <property type="entry name" value="HTH_LACI_1"/>
    <property type="match status" value="1"/>
</dbReference>
<dbReference type="EMBL" id="CADCUD010000169">
    <property type="protein sequence ID" value="CAA9349059.1"/>
    <property type="molecule type" value="Genomic_DNA"/>
</dbReference>
<dbReference type="GO" id="GO:0003700">
    <property type="term" value="F:DNA-binding transcription factor activity"/>
    <property type="evidence" value="ECO:0007669"/>
    <property type="project" value="TreeGrafter"/>
</dbReference>
<dbReference type="Pfam" id="PF13377">
    <property type="entry name" value="Peripla_BP_3"/>
    <property type="match status" value="1"/>
</dbReference>
<dbReference type="AlphaFoldDB" id="A0A6J4M399"/>
<organism evidence="5">
    <name type="scientific">uncultured Nocardioidaceae bacterium</name>
    <dbReference type="NCBI Taxonomy" id="253824"/>
    <lineage>
        <taxon>Bacteria</taxon>
        <taxon>Bacillati</taxon>
        <taxon>Actinomycetota</taxon>
        <taxon>Actinomycetes</taxon>
        <taxon>Propionibacteriales</taxon>
        <taxon>Nocardioidaceae</taxon>
        <taxon>environmental samples</taxon>
    </lineage>
</organism>
<dbReference type="GO" id="GO:0000976">
    <property type="term" value="F:transcription cis-regulatory region binding"/>
    <property type="evidence" value="ECO:0007669"/>
    <property type="project" value="TreeGrafter"/>
</dbReference>
<dbReference type="InterPro" id="IPR028082">
    <property type="entry name" value="Peripla_BP_I"/>
</dbReference>
<accession>A0A6J4M399</accession>
<dbReference type="Pfam" id="PF00356">
    <property type="entry name" value="LacI"/>
    <property type="match status" value="1"/>
</dbReference>
<name>A0A6J4M399_9ACTN</name>
<keyword evidence="1" id="KW-0805">Transcription regulation</keyword>
<dbReference type="InterPro" id="IPR000843">
    <property type="entry name" value="HTH_LacI"/>
</dbReference>
<keyword evidence="3" id="KW-0804">Transcription</keyword>
<dbReference type="PANTHER" id="PTHR30146">
    <property type="entry name" value="LACI-RELATED TRANSCRIPTIONAL REPRESSOR"/>
    <property type="match status" value="1"/>
</dbReference>
<dbReference type="SMART" id="SM00354">
    <property type="entry name" value="HTH_LACI"/>
    <property type="match status" value="1"/>
</dbReference>
<keyword evidence="2" id="KW-0238">DNA-binding</keyword>
<dbReference type="SUPFAM" id="SSF53822">
    <property type="entry name" value="Periplasmic binding protein-like I"/>
    <property type="match status" value="1"/>
</dbReference>
<sequence>MAAVRLRDVAERAGVSVKTVSNVVHGYLHVSAPTRQRVQAAIDELGYRPNLSARTLRSGHSGVIALALPELDMPYFAELTRCVVEAADLHGLTVLVDQTDGIAERERLVMSGIRGHLIDGLVLSPVATDAEELASVAGHVPIVLLGEKVSHGPVDHVAIDNVAAARLATEHLLDSGCTRVVAVGDQPDSPQGSGAAFLRRHGYEEALRGRGIKVDERDIAATTSWWRGDGAAAMAGLLDAGVRPDGVFCFNDTLALGVQRLLAERHLHVPDDVAVIGIDDVEDGRFAVPSLSTIAPDKAQIAQTAVQMLIDRMGAGKDHAPRDVAADFSLCARESTAR</sequence>
<dbReference type="InterPro" id="IPR010982">
    <property type="entry name" value="Lambda_DNA-bd_dom_sf"/>
</dbReference>
<protein>
    <recommendedName>
        <fullName evidence="4">HTH lacI-type domain-containing protein</fullName>
    </recommendedName>
</protein>
<evidence type="ECO:0000256" key="1">
    <source>
        <dbReference type="ARBA" id="ARBA00023015"/>
    </source>
</evidence>
<dbReference type="Gene3D" id="3.40.50.2300">
    <property type="match status" value="2"/>
</dbReference>
<proteinExistence type="predicted"/>
<reference evidence="5" key="1">
    <citation type="submission" date="2020-02" db="EMBL/GenBank/DDBJ databases">
        <authorList>
            <person name="Meier V. D."/>
        </authorList>
    </citation>
    <scope>NUCLEOTIDE SEQUENCE</scope>
    <source>
        <strain evidence="5">AVDCRST_MAG46</strain>
    </source>
</reference>
<dbReference type="Gene3D" id="1.10.260.40">
    <property type="entry name" value="lambda repressor-like DNA-binding domains"/>
    <property type="match status" value="1"/>
</dbReference>
<dbReference type="PROSITE" id="PS50932">
    <property type="entry name" value="HTH_LACI_2"/>
    <property type="match status" value="1"/>
</dbReference>
<evidence type="ECO:0000313" key="5">
    <source>
        <dbReference type="EMBL" id="CAA9349059.1"/>
    </source>
</evidence>
<evidence type="ECO:0000256" key="3">
    <source>
        <dbReference type="ARBA" id="ARBA00023163"/>
    </source>
</evidence>